<feature type="region of interest" description="Disordered" evidence="1">
    <location>
        <begin position="55"/>
        <end position="81"/>
    </location>
</feature>
<reference evidence="3 4" key="1">
    <citation type="journal article" date="2021" name="Elife">
        <title>Chloroplast acquisition without the gene transfer in kleptoplastic sea slugs, Plakobranchus ocellatus.</title>
        <authorList>
            <person name="Maeda T."/>
            <person name="Takahashi S."/>
            <person name="Yoshida T."/>
            <person name="Shimamura S."/>
            <person name="Takaki Y."/>
            <person name="Nagai Y."/>
            <person name="Toyoda A."/>
            <person name="Suzuki Y."/>
            <person name="Arimoto A."/>
            <person name="Ishii H."/>
            <person name="Satoh N."/>
            <person name="Nishiyama T."/>
            <person name="Hasebe M."/>
            <person name="Maruyama T."/>
            <person name="Minagawa J."/>
            <person name="Obokata J."/>
            <person name="Shigenobu S."/>
        </authorList>
    </citation>
    <scope>NUCLEOTIDE SEQUENCE [LARGE SCALE GENOMIC DNA]</scope>
</reference>
<name>A0AAV4IPB1_9GAST</name>
<organism evidence="3 4">
    <name type="scientific">Elysia marginata</name>
    <dbReference type="NCBI Taxonomy" id="1093978"/>
    <lineage>
        <taxon>Eukaryota</taxon>
        <taxon>Metazoa</taxon>
        <taxon>Spiralia</taxon>
        <taxon>Lophotrochozoa</taxon>
        <taxon>Mollusca</taxon>
        <taxon>Gastropoda</taxon>
        <taxon>Heterobranchia</taxon>
        <taxon>Euthyneura</taxon>
        <taxon>Panpulmonata</taxon>
        <taxon>Sacoglossa</taxon>
        <taxon>Placobranchoidea</taxon>
        <taxon>Plakobranchidae</taxon>
        <taxon>Elysia</taxon>
    </lineage>
</organism>
<dbReference type="Proteomes" id="UP000762676">
    <property type="component" value="Unassembled WGS sequence"/>
</dbReference>
<protein>
    <submittedName>
        <fullName evidence="3">PiggyBac transposable element-derived protein 3</fullName>
    </submittedName>
</protein>
<dbReference type="PANTHER" id="PTHR47272">
    <property type="entry name" value="DDE_TNP_1_7 DOMAIN-CONTAINING PROTEIN"/>
    <property type="match status" value="1"/>
</dbReference>
<keyword evidence="4" id="KW-1185">Reference proteome</keyword>
<feature type="compositionally biased region" description="Polar residues" evidence="1">
    <location>
        <begin position="68"/>
        <end position="77"/>
    </location>
</feature>
<sequence>MKSLTFLTRSVMVKVKSPPLETSTSLLCRIRVTAMKIALPQVTFMLLLQKNKKRKRQLSEDDPDDNIPLSSLKQKISQQREEDDLEIISQMLNEPMWEDVEIANVDTTFKGDTEQLPEGGVKTPYAYFRNLITDAMLENVELQSNNYALTKSGIELKATKKEVDIFIGLYLRMGLMKAHSVRAYWAADTRYPPVADVVSRNRFEILARHIHFCDNNSFTEEQMKADKIWKVRSWVEGFRESFTKIAPLQNQSVDEVMVAFKGRSGLKQYLRNTPRKWGFKLYNKKKRQTIFRKKLLPLKLLLLKLLKCPENSPAWNHPKKSAMMAQTIASRSQLRENARFARLVFVRLNHCKKCDVRLRIKKKNNCFDKYHYFLSEDC</sequence>
<evidence type="ECO:0000259" key="2">
    <source>
        <dbReference type="Pfam" id="PF13843"/>
    </source>
</evidence>
<feature type="domain" description="PiggyBac transposable element-derived protein" evidence="2">
    <location>
        <begin position="123"/>
        <end position="286"/>
    </location>
</feature>
<evidence type="ECO:0000313" key="3">
    <source>
        <dbReference type="EMBL" id="GFS11668.1"/>
    </source>
</evidence>
<dbReference type="EMBL" id="BMAT01009686">
    <property type="protein sequence ID" value="GFS11668.1"/>
    <property type="molecule type" value="Genomic_DNA"/>
</dbReference>
<comment type="caution">
    <text evidence="3">The sequence shown here is derived from an EMBL/GenBank/DDBJ whole genome shotgun (WGS) entry which is preliminary data.</text>
</comment>
<dbReference type="PANTHER" id="PTHR47272:SF1">
    <property type="entry name" value="PIGGYBAC TRANSPOSABLE ELEMENT-DERIVED PROTEIN 3-LIKE"/>
    <property type="match status" value="1"/>
</dbReference>
<dbReference type="Pfam" id="PF13843">
    <property type="entry name" value="DDE_Tnp_1_7"/>
    <property type="match status" value="1"/>
</dbReference>
<proteinExistence type="predicted"/>
<gene>
    <name evidence="3" type="ORF">ElyMa_004839600</name>
</gene>
<evidence type="ECO:0000313" key="4">
    <source>
        <dbReference type="Proteomes" id="UP000762676"/>
    </source>
</evidence>
<evidence type="ECO:0000256" key="1">
    <source>
        <dbReference type="SAM" id="MobiDB-lite"/>
    </source>
</evidence>
<dbReference type="AlphaFoldDB" id="A0AAV4IPB1"/>
<accession>A0AAV4IPB1</accession>
<dbReference type="InterPro" id="IPR029526">
    <property type="entry name" value="PGBD"/>
</dbReference>